<dbReference type="Pfam" id="PF07714">
    <property type="entry name" value="PK_Tyr_Ser-Thr"/>
    <property type="match status" value="1"/>
</dbReference>
<evidence type="ECO:0000313" key="11">
    <source>
        <dbReference type="Proteomes" id="UP000811246"/>
    </source>
</evidence>
<dbReference type="InterPro" id="IPR025875">
    <property type="entry name" value="Leu-rich_rpt_4"/>
</dbReference>
<evidence type="ECO:0000256" key="2">
    <source>
        <dbReference type="ARBA" id="ARBA00022614"/>
    </source>
</evidence>
<dbReference type="InterPro" id="IPR000719">
    <property type="entry name" value="Prot_kinase_dom"/>
</dbReference>
<dbReference type="PANTHER" id="PTHR27008:SF480">
    <property type="entry name" value="MDIS1-INTERACTING RECEPTOR LIKE KINASE 2-LIKE"/>
    <property type="match status" value="1"/>
</dbReference>
<dbReference type="EMBL" id="CM031827">
    <property type="protein sequence ID" value="KAG6724417.1"/>
    <property type="molecule type" value="Genomic_DNA"/>
</dbReference>
<reference evidence="10" key="1">
    <citation type="submission" date="2021-01" db="EMBL/GenBank/DDBJ databases">
        <authorList>
            <person name="Lovell J.T."/>
            <person name="Bentley N."/>
            <person name="Bhattarai G."/>
            <person name="Jenkins J.W."/>
            <person name="Sreedasyam A."/>
            <person name="Alarcon Y."/>
            <person name="Bock C."/>
            <person name="Boston L."/>
            <person name="Carlson J."/>
            <person name="Cervantes K."/>
            <person name="Clermont K."/>
            <person name="Krom N."/>
            <person name="Kubenka K."/>
            <person name="Mamidi S."/>
            <person name="Mattison C."/>
            <person name="Monteros M."/>
            <person name="Pisani C."/>
            <person name="Plott C."/>
            <person name="Rajasekar S."/>
            <person name="Rhein H.S."/>
            <person name="Rohla C."/>
            <person name="Song M."/>
            <person name="Hilaire R.S."/>
            <person name="Shu S."/>
            <person name="Wells L."/>
            <person name="Wang X."/>
            <person name="Webber J."/>
            <person name="Heerema R.J."/>
            <person name="Klein P."/>
            <person name="Conner P."/>
            <person name="Grauke L."/>
            <person name="Grimwood J."/>
            <person name="Schmutz J."/>
            <person name="Randall J.J."/>
        </authorList>
    </citation>
    <scope>NUCLEOTIDE SEQUENCE</scope>
    <source>
        <tissue evidence="10">Leaf</tissue>
    </source>
</reference>
<evidence type="ECO:0000259" key="9">
    <source>
        <dbReference type="PROSITE" id="PS50011"/>
    </source>
</evidence>
<dbReference type="InterPro" id="IPR017441">
    <property type="entry name" value="Protein_kinase_ATP_BS"/>
</dbReference>
<accession>A0A922K276</accession>
<proteinExistence type="predicted"/>
<protein>
    <recommendedName>
        <fullName evidence="9">Protein kinase domain-containing protein</fullName>
    </recommendedName>
</protein>
<dbReference type="AlphaFoldDB" id="A0A922K276"/>
<evidence type="ECO:0000256" key="1">
    <source>
        <dbReference type="ARBA" id="ARBA00004167"/>
    </source>
</evidence>
<dbReference type="InterPro" id="IPR001611">
    <property type="entry name" value="Leu-rich_rpt"/>
</dbReference>
<dbReference type="Proteomes" id="UP000811246">
    <property type="component" value="Chromosome 3"/>
</dbReference>
<dbReference type="Pfam" id="PF13855">
    <property type="entry name" value="LRR_8"/>
    <property type="match status" value="1"/>
</dbReference>
<comment type="caution">
    <text evidence="10">The sequence shown here is derived from an EMBL/GenBank/DDBJ whole genome shotgun (WGS) entry which is preliminary data.</text>
</comment>
<dbReference type="GO" id="GO:0016020">
    <property type="term" value="C:membrane"/>
    <property type="evidence" value="ECO:0007669"/>
    <property type="project" value="UniProtKB-SubCell"/>
</dbReference>
<keyword evidence="5 8" id="KW-1133">Transmembrane helix</keyword>
<dbReference type="GO" id="GO:0005524">
    <property type="term" value="F:ATP binding"/>
    <property type="evidence" value="ECO:0007669"/>
    <property type="project" value="UniProtKB-UniRule"/>
</dbReference>
<name>A0A922K276_CARIL</name>
<keyword evidence="7" id="KW-0067">ATP-binding</keyword>
<evidence type="ECO:0000256" key="8">
    <source>
        <dbReference type="SAM" id="Phobius"/>
    </source>
</evidence>
<feature type="domain" description="Protein kinase" evidence="9">
    <location>
        <begin position="541"/>
        <end position="757"/>
    </location>
</feature>
<dbReference type="FunFam" id="3.80.10.10:FF:001678">
    <property type="entry name" value="Calmodulin-binding receptor kinase CaMRLK"/>
    <property type="match status" value="1"/>
</dbReference>
<dbReference type="PANTHER" id="PTHR27008">
    <property type="entry name" value="OS04G0122200 PROTEIN"/>
    <property type="match status" value="1"/>
</dbReference>
<dbReference type="PROSITE" id="PS50011">
    <property type="entry name" value="PROTEIN_KINASE_DOM"/>
    <property type="match status" value="1"/>
</dbReference>
<dbReference type="InterPro" id="IPR051809">
    <property type="entry name" value="Plant_receptor-like_S/T_kinase"/>
</dbReference>
<dbReference type="SMART" id="SM00369">
    <property type="entry name" value="LRR_TYP"/>
    <property type="match status" value="5"/>
</dbReference>
<feature type="binding site" evidence="7">
    <location>
        <position position="569"/>
    </location>
    <ligand>
        <name>ATP</name>
        <dbReference type="ChEBI" id="CHEBI:30616"/>
    </ligand>
</feature>
<evidence type="ECO:0000256" key="3">
    <source>
        <dbReference type="ARBA" id="ARBA00022692"/>
    </source>
</evidence>
<dbReference type="FunFam" id="3.80.10.10:FF:000095">
    <property type="entry name" value="LRR receptor-like serine/threonine-protein kinase GSO1"/>
    <property type="match status" value="1"/>
</dbReference>
<feature type="transmembrane region" description="Helical" evidence="8">
    <location>
        <begin position="483"/>
        <end position="506"/>
    </location>
</feature>
<evidence type="ECO:0000313" key="10">
    <source>
        <dbReference type="EMBL" id="KAG6724417.1"/>
    </source>
</evidence>
<organism evidence="10 11">
    <name type="scientific">Carya illinoinensis</name>
    <name type="common">Pecan</name>
    <dbReference type="NCBI Taxonomy" id="32201"/>
    <lineage>
        <taxon>Eukaryota</taxon>
        <taxon>Viridiplantae</taxon>
        <taxon>Streptophyta</taxon>
        <taxon>Embryophyta</taxon>
        <taxon>Tracheophyta</taxon>
        <taxon>Spermatophyta</taxon>
        <taxon>Magnoliopsida</taxon>
        <taxon>eudicotyledons</taxon>
        <taxon>Gunneridae</taxon>
        <taxon>Pentapetalae</taxon>
        <taxon>rosids</taxon>
        <taxon>fabids</taxon>
        <taxon>Fagales</taxon>
        <taxon>Juglandaceae</taxon>
        <taxon>Carya</taxon>
    </lineage>
</organism>
<evidence type="ECO:0000256" key="4">
    <source>
        <dbReference type="ARBA" id="ARBA00022737"/>
    </source>
</evidence>
<dbReference type="InterPro" id="IPR003591">
    <property type="entry name" value="Leu-rich_rpt_typical-subtyp"/>
</dbReference>
<evidence type="ECO:0000256" key="6">
    <source>
        <dbReference type="ARBA" id="ARBA00023136"/>
    </source>
</evidence>
<dbReference type="PROSITE" id="PS00107">
    <property type="entry name" value="PROTEIN_KINASE_ATP"/>
    <property type="match status" value="1"/>
</dbReference>
<keyword evidence="6 8" id="KW-0472">Membrane</keyword>
<evidence type="ECO:0000256" key="7">
    <source>
        <dbReference type="PROSITE-ProRule" id="PRU10141"/>
    </source>
</evidence>
<comment type="subcellular location">
    <subcellularLocation>
        <location evidence="1">Membrane</location>
        <topology evidence="1">Single-pass membrane protein</topology>
    </subcellularLocation>
</comment>
<keyword evidence="4" id="KW-0677">Repeat</keyword>
<gene>
    <name evidence="10" type="ORF">I3842_03G258300</name>
</gene>
<dbReference type="InterPro" id="IPR001245">
    <property type="entry name" value="Ser-Thr/Tyr_kinase_cat_dom"/>
</dbReference>
<sequence length="757" mass="83089">MSKLQMIELYNNSLEGTIPSSIGQLRELRTLDLRWNALNSSIPFELGFCTNLTILALAVNSLTGELPLSLTNLTGITELGLSDNSLSGEVSPYFLSSWTEMISFQIQNNHFTGEIHPQIGLLTKLNYLFCITISSLAQFPPSLTNLTTLQLYNNNLSGRIPPEIGNMTLLETLDLSANQISGELPDTISGLINLQSISLFSNNFSGTIPSDFGKYSPSLANVSFSNNSFSGELPPDLCGGFALQDITVNDNNFTGPLPECFKNCSQLSRARFERNRFNGVITNAFGVSPNLYFIGLSDNQFIGQISPDWGEFTSLSNLQIARNRISGKIPVELAKLTELRILSLSSNNLSGEVPSELRNLKQIEWEHTQRAFNCEKLLSLDLSSNNLSGEIPPELGNLIALHLNVSHNQLSGEIPASFSNMVSLRNSSIDFSYNKLAGQIPTGKVFEEAPASAYVGNSGLCGNAEGLNSCYAVPKKKKDSKTVLLVVLIPVSGLLFLATIVAGLIICYRKTKLLDDESKRAGHSDEKAESMIWERERKFTFQDIYCIGKGGFGSVYRAALSTGQIVAVKRLKMSDSSDIPAASRQTFENEIRLYGFCSIRGCMYLVYEYVERGSLGNVLYGSEFVPRVSDFGIARLLNPDTTNWTTVAGSYGYMAPGKQTIYHLHFCSAHFSTEFLLKDVLDQGLPTPTGKIAEAVVFVVTRALQCVRDNPDSRPSMRFVEQELSGRTQACISDPFETIAISKLTSLEEINRSGIKG</sequence>
<dbReference type="GO" id="GO:0004672">
    <property type="term" value="F:protein kinase activity"/>
    <property type="evidence" value="ECO:0007669"/>
    <property type="project" value="InterPro"/>
</dbReference>
<keyword evidence="3 8" id="KW-0812">Transmembrane</keyword>
<evidence type="ECO:0000256" key="5">
    <source>
        <dbReference type="ARBA" id="ARBA00022989"/>
    </source>
</evidence>
<keyword evidence="2" id="KW-0433">Leucine-rich repeat</keyword>
<keyword evidence="7" id="KW-0547">Nucleotide-binding</keyword>
<dbReference type="Pfam" id="PF12799">
    <property type="entry name" value="LRR_4"/>
    <property type="match status" value="1"/>
</dbReference>
<dbReference type="Pfam" id="PF00560">
    <property type="entry name" value="LRR_1"/>
    <property type="match status" value="4"/>
</dbReference>